<dbReference type="RefSeq" id="WP_062125437.1">
    <property type="nucleotide sequence ID" value="NZ_BAZW01000023.1"/>
</dbReference>
<evidence type="ECO:0000256" key="7">
    <source>
        <dbReference type="SAM" id="Phobius"/>
    </source>
</evidence>
<dbReference type="GO" id="GO:0016757">
    <property type="term" value="F:glycosyltransferase activity"/>
    <property type="evidence" value="ECO:0007669"/>
    <property type="project" value="UniProtKB-KW"/>
</dbReference>
<organism evidence="9 10">
    <name type="scientific">Geofilum rubicundum JCM 15548</name>
    <dbReference type="NCBI Taxonomy" id="1236989"/>
    <lineage>
        <taxon>Bacteria</taxon>
        <taxon>Pseudomonadati</taxon>
        <taxon>Bacteroidota</taxon>
        <taxon>Bacteroidia</taxon>
        <taxon>Marinilabiliales</taxon>
        <taxon>Marinilabiliaceae</taxon>
        <taxon>Geofilum</taxon>
    </lineage>
</organism>
<dbReference type="InterPro" id="IPR029044">
    <property type="entry name" value="Nucleotide-diphossugar_trans"/>
</dbReference>
<gene>
    <name evidence="9" type="ORF">JCM15548_12707</name>
</gene>
<keyword evidence="5 7" id="KW-1133">Transmembrane helix</keyword>
<protein>
    <submittedName>
        <fullName evidence="9">Glycosyltransferase</fullName>
    </submittedName>
</protein>
<comment type="caution">
    <text evidence="9">The sequence shown here is derived from an EMBL/GenBank/DDBJ whole genome shotgun (WGS) entry which is preliminary data.</text>
</comment>
<keyword evidence="3 9" id="KW-0808">Transferase</keyword>
<feature type="transmembrane region" description="Helical" evidence="7">
    <location>
        <begin position="266"/>
        <end position="288"/>
    </location>
</feature>
<evidence type="ECO:0000313" key="10">
    <source>
        <dbReference type="Proteomes" id="UP000032900"/>
    </source>
</evidence>
<dbReference type="Pfam" id="PF00535">
    <property type="entry name" value="Glycos_transf_2"/>
    <property type="match status" value="1"/>
</dbReference>
<dbReference type="AlphaFoldDB" id="A0A0E9LYX8"/>
<dbReference type="PANTHER" id="PTHR48090:SF1">
    <property type="entry name" value="PROPHAGE BACTOPRENOL GLUCOSYL TRANSFERASE HOMOLOG"/>
    <property type="match status" value="1"/>
</dbReference>
<dbReference type="STRING" id="1236989.JCM15548_12707"/>
<feature type="transmembrane region" description="Helical" evidence="7">
    <location>
        <begin position="234"/>
        <end position="254"/>
    </location>
</feature>
<keyword evidence="4 7" id="KW-0812">Transmembrane</keyword>
<keyword evidence="10" id="KW-1185">Reference proteome</keyword>
<dbReference type="EMBL" id="BAZW01000023">
    <property type="protein sequence ID" value="GAO30439.1"/>
    <property type="molecule type" value="Genomic_DNA"/>
</dbReference>
<keyword evidence="2" id="KW-0328">Glycosyltransferase</keyword>
<evidence type="ECO:0000256" key="3">
    <source>
        <dbReference type="ARBA" id="ARBA00022679"/>
    </source>
</evidence>
<keyword evidence="6 7" id="KW-0472">Membrane</keyword>
<evidence type="ECO:0000256" key="6">
    <source>
        <dbReference type="ARBA" id="ARBA00023136"/>
    </source>
</evidence>
<sequence>MSNTCISIVVPLYRCDKAVEELTDRISTTLGALKLSFEIIYVNDASPSADWEAVTQIAQENTRVKGLNLSRNFGQHYAITAGLNYASGDWVVVMDGDLQDQPEDIPLLYNKAQEGFDIVLARRVERQHSFLKRTGSKWFYKTLAYLTDTEQNAEIANFGIYRKNVIAAILSMKDKTRYFPTMVRWVGFKRTEIGVNHAARKEGKSSYNLKALLNLALNTILSFSDKPLRLTVKAGIFISFAAFIFAAVTFIRALTGHIVVSGYSSMIISIWLLSGVIITLIGMLGLYIGKIFDQVKDRPTYLVAEKINFE</sequence>
<name>A0A0E9LYX8_9BACT</name>
<evidence type="ECO:0000256" key="2">
    <source>
        <dbReference type="ARBA" id="ARBA00022676"/>
    </source>
</evidence>
<feature type="domain" description="Glycosyltransferase 2-like" evidence="8">
    <location>
        <begin position="7"/>
        <end position="164"/>
    </location>
</feature>
<accession>A0A0E9LYX8</accession>
<reference evidence="9 10" key="1">
    <citation type="journal article" date="2015" name="Microbes Environ.">
        <title>Distribution and evolution of nitrogen fixation genes in the phylum bacteroidetes.</title>
        <authorList>
            <person name="Inoue J."/>
            <person name="Oshima K."/>
            <person name="Suda W."/>
            <person name="Sakamoto M."/>
            <person name="Iino T."/>
            <person name="Noda S."/>
            <person name="Hongoh Y."/>
            <person name="Hattori M."/>
            <person name="Ohkuma M."/>
        </authorList>
    </citation>
    <scope>NUCLEOTIDE SEQUENCE [LARGE SCALE GENOMIC DNA]</scope>
    <source>
        <strain evidence="9">JCM 15548</strain>
    </source>
</reference>
<dbReference type="InterPro" id="IPR001173">
    <property type="entry name" value="Glyco_trans_2-like"/>
</dbReference>
<evidence type="ECO:0000256" key="1">
    <source>
        <dbReference type="ARBA" id="ARBA00004141"/>
    </source>
</evidence>
<comment type="subcellular location">
    <subcellularLocation>
        <location evidence="1">Membrane</location>
        <topology evidence="1">Multi-pass membrane protein</topology>
    </subcellularLocation>
</comment>
<dbReference type="OrthoDB" id="9807778at2"/>
<evidence type="ECO:0000259" key="8">
    <source>
        <dbReference type="Pfam" id="PF00535"/>
    </source>
</evidence>
<evidence type="ECO:0000256" key="4">
    <source>
        <dbReference type="ARBA" id="ARBA00022692"/>
    </source>
</evidence>
<proteinExistence type="predicted"/>
<dbReference type="PANTHER" id="PTHR48090">
    <property type="entry name" value="UNDECAPRENYL-PHOSPHATE 4-DEOXY-4-FORMAMIDO-L-ARABINOSE TRANSFERASE-RELATED"/>
    <property type="match status" value="1"/>
</dbReference>
<dbReference type="Gene3D" id="3.90.550.10">
    <property type="entry name" value="Spore Coat Polysaccharide Biosynthesis Protein SpsA, Chain A"/>
    <property type="match status" value="1"/>
</dbReference>
<evidence type="ECO:0000256" key="5">
    <source>
        <dbReference type="ARBA" id="ARBA00022989"/>
    </source>
</evidence>
<dbReference type="Proteomes" id="UP000032900">
    <property type="component" value="Unassembled WGS sequence"/>
</dbReference>
<evidence type="ECO:0000313" key="9">
    <source>
        <dbReference type="EMBL" id="GAO30439.1"/>
    </source>
</evidence>
<dbReference type="InterPro" id="IPR050256">
    <property type="entry name" value="Glycosyltransferase_2"/>
</dbReference>
<dbReference type="SUPFAM" id="SSF53448">
    <property type="entry name" value="Nucleotide-diphospho-sugar transferases"/>
    <property type="match status" value="1"/>
</dbReference>
<dbReference type="CDD" id="cd04187">
    <property type="entry name" value="DPM1_like_bac"/>
    <property type="match status" value="1"/>
</dbReference>
<dbReference type="GO" id="GO:0005886">
    <property type="term" value="C:plasma membrane"/>
    <property type="evidence" value="ECO:0007669"/>
    <property type="project" value="TreeGrafter"/>
</dbReference>